<dbReference type="InterPro" id="IPR004045">
    <property type="entry name" value="Glutathione_S-Trfase_N"/>
</dbReference>
<dbReference type="PANTHER" id="PTHR44051:SF2">
    <property type="entry name" value="HYPOTHETICAL GLUTATHIONE S-TRANSFERASE LIKE PROTEIN"/>
    <property type="match status" value="1"/>
</dbReference>
<dbReference type="CDD" id="cd03056">
    <property type="entry name" value="GST_N_4"/>
    <property type="match status" value="1"/>
</dbReference>
<proteinExistence type="inferred from homology"/>
<dbReference type="PROSITE" id="PS50405">
    <property type="entry name" value="GST_CTER"/>
    <property type="match status" value="1"/>
</dbReference>
<dbReference type="GO" id="GO:0016740">
    <property type="term" value="F:transferase activity"/>
    <property type="evidence" value="ECO:0007669"/>
    <property type="project" value="UniProtKB-KW"/>
</dbReference>
<evidence type="ECO:0000259" key="3">
    <source>
        <dbReference type="PROSITE" id="PS50405"/>
    </source>
</evidence>
<reference evidence="5" key="2">
    <citation type="submission" date="2023-03" db="EMBL/GenBank/DDBJ databases">
        <title>Draft assemblies of triclosan tolerant bacteria isolated from returned activated sludge.</title>
        <authorList>
            <person name="Van Hamelsveld S."/>
        </authorList>
    </citation>
    <scope>NUCLEOTIDE SEQUENCE</scope>
    <source>
        <strain evidence="5">GW210012_S60</strain>
    </source>
</reference>
<accession>A0A1X0ZA21</accession>
<dbReference type="InterPro" id="IPR036282">
    <property type="entry name" value="Glutathione-S-Trfase_C_sf"/>
</dbReference>
<reference evidence="4 6" key="1">
    <citation type="submission" date="2019-12" db="EMBL/GenBank/DDBJ databases">
        <authorList>
            <person name="Woiski C."/>
        </authorList>
    </citation>
    <scope>NUCLEOTIDE SEQUENCE [LARGE SCALE GENOMIC DNA]</scope>
    <source>
        <strain evidence="4 6">BOE100</strain>
    </source>
</reference>
<keyword evidence="4" id="KW-0808">Transferase</keyword>
<dbReference type="InterPro" id="IPR036249">
    <property type="entry name" value="Thioredoxin-like_sf"/>
</dbReference>
<name>A0A1X0ZA21_PSEPU</name>
<evidence type="ECO:0000313" key="5">
    <source>
        <dbReference type="EMBL" id="MDF3870513.1"/>
    </source>
</evidence>
<dbReference type="InterPro" id="IPR004046">
    <property type="entry name" value="GST_C"/>
</dbReference>
<feature type="domain" description="GST N-terminal" evidence="2">
    <location>
        <begin position="3"/>
        <end position="84"/>
    </location>
</feature>
<dbReference type="SUPFAM" id="SSF47616">
    <property type="entry name" value="GST C-terminal domain-like"/>
    <property type="match status" value="1"/>
</dbReference>
<dbReference type="CDD" id="cd03206">
    <property type="entry name" value="GST_C_7"/>
    <property type="match status" value="1"/>
</dbReference>
<dbReference type="EMBL" id="JARJLO010000118">
    <property type="protein sequence ID" value="MDF3870513.1"/>
    <property type="molecule type" value="Genomic_DNA"/>
</dbReference>
<protein>
    <submittedName>
        <fullName evidence="4">Glutathione S-transferase</fullName>
    </submittedName>
</protein>
<comment type="caution">
    <text evidence="4">The sequence shown here is derived from an EMBL/GenBank/DDBJ whole genome shotgun (WGS) entry which is preliminary data.</text>
</comment>
<dbReference type="SUPFAM" id="SSF52833">
    <property type="entry name" value="Thioredoxin-like"/>
    <property type="match status" value="1"/>
</dbReference>
<dbReference type="SFLD" id="SFLDG00358">
    <property type="entry name" value="Main_(cytGST)"/>
    <property type="match status" value="1"/>
</dbReference>
<dbReference type="InterPro" id="IPR040079">
    <property type="entry name" value="Glutathione_S-Trfase"/>
</dbReference>
<dbReference type="Proteomes" id="UP000442695">
    <property type="component" value="Unassembled WGS sequence"/>
</dbReference>
<dbReference type="Pfam" id="PF02798">
    <property type="entry name" value="GST_N"/>
    <property type="match status" value="1"/>
</dbReference>
<dbReference type="EMBL" id="WOWR01000093">
    <property type="protein sequence ID" value="KAF0250734.1"/>
    <property type="molecule type" value="Genomic_DNA"/>
</dbReference>
<feature type="domain" description="GST C-terminal" evidence="3">
    <location>
        <begin position="89"/>
        <end position="209"/>
    </location>
</feature>
<evidence type="ECO:0000313" key="4">
    <source>
        <dbReference type="EMBL" id="KAF0250734.1"/>
    </source>
</evidence>
<evidence type="ECO:0000259" key="2">
    <source>
        <dbReference type="PROSITE" id="PS50404"/>
    </source>
</evidence>
<dbReference type="Pfam" id="PF00043">
    <property type="entry name" value="GST_C"/>
    <property type="match status" value="1"/>
</dbReference>
<dbReference type="SFLD" id="SFLDS00019">
    <property type="entry name" value="Glutathione_Transferase_(cytos"/>
    <property type="match status" value="1"/>
</dbReference>
<dbReference type="SFLD" id="SFLDG01151">
    <property type="entry name" value="Main.2:_Nu-like"/>
    <property type="match status" value="1"/>
</dbReference>
<dbReference type="Gene3D" id="3.40.30.10">
    <property type="entry name" value="Glutaredoxin"/>
    <property type="match status" value="1"/>
</dbReference>
<evidence type="ECO:0000256" key="1">
    <source>
        <dbReference type="RuleBase" id="RU003494"/>
    </source>
</evidence>
<dbReference type="InterPro" id="IPR010987">
    <property type="entry name" value="Glutathione-S-Trfase_C-like"/>
</dbReference>
<dbReference type="Gene3D" id="1.20.1050.10">
    <property type="match status" value="1"/>
</dbReference>
<evidence type="ECO:0000313" key="6">
    <source>
        <dbReference type="Proteomes" id="UP000442695"/>
    </source>
</evidence>
<dbReference type="PANTHER" id="PTHR44051">
    <property type="entry name" value="GLUTATHIONE S-TRANSFERASE-RELATED"/>
    <property type="match status" value="1"/>
</dbReference>
<dbReference type="AlphaFoldDB" id="A0A1X0ZA21"/>
<gene>
    <name evidence="4" type="ORF">GN299_32335</name>
    <name evidence="5" type="ORF">P3W50_08515</name>
</gene>
<organism evidence="4 6">
    <name type="scientific">Pseudomonas putida</name>
    <name type="common">Arthrobacter siderocapsulatus</name>
    <dbReference type="NCBI Taxonomy" id="303"/>
    <lineage>
        <taxon>Bacteria</taxon>
        <taxon>Pseudomonadati</taxon>
        <taxon>Pseudomonadota</taxon>
        <taxon>Gammaproteobacteria</taxon>
        <taxon>Pseudomonadales</taxon>
        <taxon>Pseudomonadaceae</taxon>
        <taxon>Pseudomonas</taxon>
    </lineage>
</organism>
<comment type="similarity">
    <text evidence="1">Belongs to the GST superfamily.</text>
</comment>
<dbReference type="Proteomes" id="UP001217741">
    <property type="component" value="Unassembled WGS sequence"/>
</dbReference>
<dbReference type="RefSeq" id="WP_049275912.1">
    <property type="nucleotide sequence ID" value="NZ_BBQL01000015.1"/>
</dbReference>
<sequence length="209" mass="22442">MSNPIKLYNFPKSGHAHRIELMLSLLNLPTELVFVDLAKGAHKQPDFLALNPFGQVPVIDDNGTVIADSNAILVYLTKKYDNGNWLPEEPAAAARVQRWLSVAAGPLAFGPAAARLVTVFGAAFNTDEVIARAHTLLKVIDAELANAPFLAGSTPTIADIANYSYIAHAPEGNVSLEPYANVRSWLARIESLPGFVAMPRTVIGLQTSA</sequence>
<dbReference type="PROSITE" id="PS50404">
    <property type="entry name" value="GST_NTER"/>
    <property type="match status" value="1"/>
</dbReference>